<dbReference type="InterPro" id="IPR025251">
    <property type="entry name" value="DUF4213"/>
</dbReference>
<sequence length="124" mass="13907">MIEDIVKRVIDFIDGKDIKIVDFSFALPYSYVLVEVGGKKSLGVAMTLLEEYKGHSEKRKIEFDVGNIEDFINVANDFDIINRTLGLATINAISQSFIKLTNEDLNKDVANLILENGSSHQIDK</sequence>
<evidence type="ECO:0000313" key="3">
    <source>
        <dbReference type="Proteomes" id="UP000003706"/>
    </source>
</evidence>
<accession>H1L1V0</accession>
<name>H1L1V0_9EURY</name>
<dbReference type="AlphaFoldDB" id="H1L1V0"/>
<gene>
    <name evidence="2" type="ORF">MetfoDRAFT_2024</name>
</gene>
<keyword evidence="3" id="KW-1185">Reference proteome</keyword>
<protein>
    <recommendedName>
        <fullName evidence="1">DUF4213 domain-containing protein</fullName>
    </recommendedName>
</protein>
<dbReference type="STRING" id="647171.MetfoDRAFT_2024"/>
<evidence type="ECO:0000313" key="2">
    <source>
        <dbReference type="EMBL" id="EHP82587.1"/>
    </source>
</evidence>
<feature type="non-terminal residue" evidence="2">
    <location>
        <position position="124"/>
    </location>
</feature>
<comment type="caution">
    <text evidence="2">The sequence shown here is derived from an EMBL/GenBank/DDBJ whole genome shotgun (WGS) entry which is preliminary data.</text>
</comment>
<proteinExistence type="predicted"/>
<dbReference type="EMBL" id="AGJL01000118">
    <property type="protein sequence ID" value="EHP82587.1"/>
    <property type="molecule type" value="Genomic_DNA"/>
</dbReference>
<dbReference type="Pfam" id="PF13938">
    <property type="entry name" value="DUF4213"/>
    <property type="match status" value="1"/>
</dbReference>
<feature type="domain" description="DUF4213" evidence="1">
    <location>
        <begin position="16"/>
        <end position="94"/>
    </location>
</feature>
<dbReference type="SUPFAM" id="SSF159713">
    <property type="entry name" value="Dhaf3308-like"/>
    <property type="match status" value="1"/>
</dbReference>
<organism evidence="2 3">
    <name type="scientific">Methanotorris formicicus Mc-S-70</name>
    <dbReference type="NCBI Taxonomy" id="647171"/>
    <lineage>
        <taxon>Archaea</taxon>
        <taxon>Methanobacteriati</taxon>
        <taxon>Methanobacteriota</taxon>
        <taxon>Methanomada group</taxon>
        <taxon>Methanococci</taxon>
        <taxon>Methanococcales</taxon>
        <taxon>Methanocaldococcaceae</taxon>
        <taxon>Methanotorris</taxon>
    </lineage>
</organism>
<dbReference type="RefSeq" id="WP_007045442.1">
    <property type="nucleotide sequence ID" value="NZ_AGJL01000118.1"/>
</dbReference>
<dbReference type="Proteomes" id="UP000003706">
    <property type="component" value="Unassembled WGS sequence"/>
</dbReference>
<reference evidence="2 3" key="1">
    <citation type="submission" date="2011-09" db="EMBL/GenBank/DDBJ databases">
        <title>The draft genome of Methanotorris formicicus Mc-S-70.</title>
        <authorList>
            <consortium name="US DOE Joint Genome Institute (JGI-PGF)"/>
            <person name="Lucas S."/>
            <person name="Han J."/>
            <person name="Lapidus A."/>
            <person name="Cheng J.-F."/>
            <person name="Goodwin L."/>
            <person name="Pitluck S."/>
            <person name="Peters L."/>
            <person name="Land M.L."/>
            <person name="Hauser L."/>
            <person name="Sieprawska-Lupa M."/>
            <person name="Takai K."/>
            <person name="Miyazaki J."/>
            <person name="Whitman W."/>
            <person name="Woyke T.J."/>
        </authorList>
    </citation>
    <scope>NUCLEOTIDE SEQUENCE [LARGE SCALE GENOMIC DNA]</scope>
    <source>
        <strain evidence="2 3">Mc-S-70</strain>
    </source>
</reference>
<evidence type="ECO:0000259" key="1">
    <source>
        <dbReference type="Pfam" id="PF13938"/>
    </source>
</evidence>